<dbReference type="AlphaFoldDB" id="A0AAE4R2A1"/>
<gene>
    <name evidence="1" type="ORF">R3P82_14010</name>
</gene>
<evidence type="ECO:0000313" key="2">
    <source>
        <dbReference type="Proteomes" id="UP001185873"/>
    </source>
</evidence>
<organism evidence="1 2">
    <name type="scientific">Dietzia maris</name>
    <dbReference type="NCBI Taxonomy" id="37915"/>
    <lineage>
        <taxon>Bacteria</taxon>
        <taxon>Bacillati</taxon>
        <taxon>Actinomycetota</taxon>
        <taxon>Actinomycetes</taxon>
        <taxon>Mycobacteriales</taxon>
        <taxon>Dietziaceae</taxon>
        <taxon>Dietzia</taxon>
    </lineage>
</organism>
<name>A0AAE4R2A1_9ACTN</name>
<comment type="caution">
    <text evidence="1">The sequence shown here is derived from an EMBL/GenBank/DDBJ whole genome shotgun (WGS) entry which is preliminary data.</text>
</comment>
<evidence type="ECO:0000313" key="1">
    <source>
        <dbReference type="EMBL" id="MDV6300217.1"/>
    </source>
</evidence>
<dbReference type="RefSeq" id="WP_317470754.1">
    <property type="nucleotide sequence ID" value="NZ_JAWLKJ010000003.1"/>
</dbReference>
<protein>
    <submittedName>
        <fullName evidence="1">Uncharacterized protein</fullName>
    </submittedName>
</protein>
<reference evidence="1" key="1">
    <citation type="submission" date="2023-10" db="EMBL/GenBank/DDBJ databases">
        <title>Development of a sustainable strategy for remediation of hydrocarbon-contaminated territories based on the waste exchange concept.</title>
        <authorList>
            <person name="Krivoruchko A."/>
        </authorList>
    </citation>
    <scope>NUCLEOTIDE SEQUENCE</scope>
    <source>
        <strain evidence="1">IEGM 1175</strain>
    </source>
</reference>
<proteinExistence type="predicted"/>
<accession>A0AAE4R2A1</accession>
<dbReference type="EMBL" id="JAWLKJ010000003">
    <property type="protein sequence ID" value="MDV6300217.1"/>
    <property type="molecule type" value="Genomic_DNA"/>
</dbReference>
<dbReference type="Proteomes" id="UP001185873">
    <property type="component" value="Unassembled WGS sequence"/>
</dbReference>
<sequence length="258" mass="28605">MTAAVPITTVCDLTVPWVPFRRALCAVLPHAAKDKEDSIPALIRVRIYARPDRVYVAASDRFTVALALVETLVPPTEDHHLDLHPEEVRKILAVFPERKDELDYTLRLVASPEQLEIRDISGMVDGERLAVNLLPAADDFPDLPRALARYTHRDPVDSSRPAWPLEFLTRFKAALKCWDESRVRLSMIGLSHGLVMVGEHFIGAITGADAAEEIDTDRAAWAICLADDLPPLDRMAGVIDITNWTTEADQADTEGDAP</sequence>